<dbReference type="PROSITE" id="PS50109">
    <property type="entry name" value="HIS_KIN"/>
    <property type="match status" value="1"/>
</dbReference>
<keyword evidence="7" id="KW-0902">Two-component regulatory system</keyword>
<dbReference type="PANTHER" id="PTHR45453:SF1">
    <property type="entry name" value="PHOSPHATE REGULON SENSOR PROTEIN PHOR"/>
    <property type="match status" value="1"/>
</dbReference>
<feature type="domain" description="Histidine kinase" evidence="9">
    <location>
        <begin position="204"/>
        <end position="415"/>
    </location>
</feature>
<dbReference type="InterPro" id="IPR050351">
    <property type="entry name" value="BphY/WalK/GraS-like"/>
</dbReference>
<dbReference type="EC" id="2.7.13.3" evidence="3"/>
<keyword evidence="8" id="KW-1133">Transmembrane helix</keyword>
<dbReference type="PRINTS" id="PR00344">
    <property type="entry name" value="BCTRLSENSOR"/>
</dbReference>
<evidence type="ECO:0000256" key="5">
    <source>
        <dbReference type="ARBA" id="ARBA00022679"/>
    </source>
</evidence>
<protein>
    <recommendedName>
        <fullName evidence="3">histidine kinase</fullName>
        <ecNumber evidence="3">2.7.13.3</ecNumber>
    </recommendedName>
</protein>
<dbReference type="InterPro" id="IPR005467">
    <property type="entry name" value="His_kinase_dom"/>
</dbReference>
<dbReference type="Pfam" id="PF02518">
    <property type="entry name" value="HATPase_c"/>
    <property type="match status" value="1"/>
</dbReference>
<accession>A0ABS2GJ89</accession>
<dbReference type="Proteomes" id="UP000724149">
    <property type="component" value="Unassembled WGS sequence"/>
</dbReference>
<feature type="transmembrane region" description="Helical" evidence="8">
    <location>
        <begin position="7"/>
        <end position="33"/>
    </location>
</feature>
<dbReference type="SUPFAM" id="SSF47384">
    <property type="entry name" value="Homodimeric domain of signal transducing histidine kinase"/>
    <property type="match status" value="1"/>
</dbReference>
<evidence type="ECO:0000259" key="9">
    <source>
        <dbReference type="PROSITE" id="PS50109"/>
    </source>
</evidence>
<dbReference type="InterPro" id="IPR036890">
    <property type="entry name" value="HATPase_C_sf"/>
</dbReference>
<dbReference type="PANTHER" id="PTHR45453">
    <property type="entry name" value="PHOSPHATE REGULON SENSOR PROTEIN PHOR"/>
    <property type="match status" value="1"/>
</dbReference>
<dbReference type="CDD" id="cd00082">
    <property type="entry name" value="HisKA"/>
    <property type="match status" value="1"/>
</dbReference>
<reference evidence="10 11" key="1">
    <citation type="journal article" date="2021" name="Sci. Rep.">
        <title>The distribution of antibiotic resistance genes in chicken gut microbiota commensals.</title>
        <authorList>
            <person name="Juricova H."/>
            <person name="Matiasovicova J."/>
            <person name="Kubasova T."/>
            <person name="Cejkova D."/>
            <person name="Rychlik I."/>
        </authorList>
    </citation>
    <scope>NUCLEOTIDE SEQUENCE [LARGE SCALE GENOMIC DNA]</scope>
    <source>
        <strain evidence="10 11">An564</strain>
    </source>
</reference>
<keyword evidence="8" id="KW-0812">Transmembrane</keyword>
<evidence type="ECO:0000256" key="7">
    <source>
        <dbReference type="ARBA" id="ARBA00023012"/>
    </source>
</evidence>
<evidence type="ECO:0000313" key="11">
    <source>
        <dbReference type="Proteomes" id="UP000724149"/>
    </source>
</evidence>
<evidence type="ECO:0000256" key="1">
    <source>
        <dbReference type="ARBA" id="ARBA00000085"/>
    </source>
</evidence>
<evidence type="ECO:0000256" key="8">
    <source>
        <dbReference type="SAM" id="Phobius"/>
    </source>
</evidence>
<dbReference type="Pfam" id="PF00512">
    <property type="entry name" value="HisKA"/>
    <property type="match status" value="1"/>
</dbReference>
<gene>
    <name evidence="10" type="ORF">H9X81_02375</name>
</gene>
<dbReference type="GO" id="GO:0016301">
    <property type="term" value="F:kinase activity"/>
    <property type="evidence" value="ECO:0007669"/>
    <property type="project" value="UniProtKB-KW"/>
</dbReference>
<dbReference type="InterPro" id="IPR003661">
    <property type="entry name" value="HisK_dim/P_dom"/>
</dbReference>
<evidence type="ECO:0000256" key="2">
    <source>
        <dbReference type="ARBA" id="ARBA00004370"/>
    </source>
</evidence>
<sequence>MIRRLRIRLVAVSMLSLFIVLTVIMGTMAVVSWQNLTDNADFTLSILEDNGGVFPKSEDFILEGRVPGKPDKIRQFSPELPYETRYFTVQLNEEGVILSTNTGRIAAIDSETAMEFARTIWEKQSTRGFLGDYRYLVHANDQGYQIIFLDCGRNLDSYRNFMLTGIGVCFGGMLAVLFLLILLSGRIIKPVAESYEKQKRFITDAGHELKTPLTVIDADAEILSMDLGENEWLTDIQTQTRRLAELTNDLILLSRMEEDRAPVAMIEFPISDLAEEMVRSFQALARTQEKTFTSRIEPMLSYKGDEKSLRQLLSILLDNALKYSEPGGTISLELGRQGKNLHLSVYNTCPVMEREHLAHLFDRFYRTDSSRNSQTGGYGLGLSIAAAITAAHRGRISASTEDGHSLRITVTLPVN</sequence>
<comment type="caution">
    <text evidence="10">The sequence shown here is derived from an EMBL/GenBank/DDBJ whole genome shotgun (WGS) entry which is preliminary data.</text>
</comment>
<keyword evidence="6 10" id="KW-0418">Kinase</keyword>
<dbReference type="SMART" id="SM00388">
    <property type="entry name" value="HisKA"/>
    <property type="match status" value="1"/>
</dbReference>
<feature type="transmembrane region" description="Helical" evidence="8">
    <location>
        <begin position="161"/>
        <end position="183"/>
    </location>
</feature>
<dbReference type="RefSeq" id="WP_204719551.1">
    <property type="nucleotide sequence ID" value="NZ_JACSNR010000002.1"/>
</dbReference>
<name>A0ABS2GJ89_9FIRM</name>
<evidence type="ECO:0000256" key="4">
    <source>
        <dbReference type="ARBA" id="ARBA00022553"/>
    </source>
</evidence>
<dbReference type="InterPro" id="IPR003594">
    <property type="entry name" value="HATPase_dom"/>
</dbReference>
<evidence type="ECO:0000313" key="10">
    <source>
        <dbReference type="EMBL" id="MBM6922542.1"/>
    </source>
</evidence>
<comment type="catalytic activity">
    <reaction evidence="1">
        <text>ATP + protein L-histidine = ADP + protein N-phospho-L-histidine.</text>
        <dbReference type="EC" id="2.7.13.3"/>
    </reaction>
</comment>
<dbReference type="SMART" id="SM00387">
    <property type="entry name" value="HATPase_c"/>
    <property type="match status" value="1"/>
</dbReference>
<evidence type="ECO:0000256" key="6">
    <source>
        <dbReference type="ARBA" id="ARBA00022777"/>
    </source>
</evidence>
<keyword evidence="4" id="KW-0597">Phosphoprotein</keyword>
<evidence type="ECO:0000256" key="3">
    <source>
        <dbReference type="ARBA" id="ARBA00012438"/>
    </source>
</evidence>
<keyword evidence="8" id="KW-0472">Membrane</keyword>
<dbReference type="InterPro" id="IPR004358">
    <property type="entry name" value="Sig_transdc_His_kin-like_C"/>
</dbReference>
<dbReference type="SUPFAM" id="SSF55874">
    <property type="entry name" value="ATPase domain of HSP90 chaperone/DNA topoisomerase II/histidine kinase"/>
    <property type="match status" value="1"/>
</dbReference>
<dbReference type="InterPro" id="IPR036097">
    <property type="entry name" value="HisK_dim/P_sf"/>
</dbReference>
<proteinExistence type="predicted"/>
<dbReference type="Gene3D" id="1.10.287.130">
    <property type="match status" value="1"/>
</dbReference>
<comment type="subcellular location">
    <subcellularLocation>
        <location evidence="2">Membrane</location>
    </subcellularLocation>
</comment>
<organism evidence="10 11">
    <name type="scientific">Hydrogenoanaerobacterium saccharovorans</name>
    <dbReference type="NCBI Taxonomy" id="474960"/>
    <lineage>
        <taxon>Bacteria</taxon>
        <taxon>Bacillati</taxon>
        <taxon>Bacillota</taxon>
        <taxon>Clostridia</taxon>
        <taxon>Eubacteriales</taxon>
        <taxon>Oscillospiraceae</taxon>
        <taxon>Hydrogenoanaerobacterium</taxon>
    </lineage>
</organism>
<keyword evidence="5" id="KW-0808">Transferase</keyword>
<dbReference type="Gene3D" id="3.30.565.10">
    <property type="entry name" value="Histidine kinase-like ATPase, C-terminal domain"/>
    <property type="match status" value="1"/>
</dbReference>
<dbReference type="EMBL" id="JACSNR010000002">
    <property type="protein sequence ID" value="MBM6922542.1"/>
    <property type="molecule type" value="Genomic_DNA"/>
</dbReference>
<keyword evidence="11" id="KW-1185">Reference proteome</keyword>